<dbReference type="OrthoDB" id="418242at2759"/>
<evidence type="ECO:0000256" key="1">
    <source>
        <dbReference type="SAM" id="MobiDB-lite"/>
    </source>
</evidence>
<dbReference type="GO" id="GO:1990414">
    <property type="term" value="P:replication-born double-strand break repair via sister chromatid exchange"/>
    <property type="evidence" value="ECO:0007669"/>
    <property type="project" value="TreeGrafter"/>
</dbReference>
<name>A0A5J5AJQ2_9ASTE</name>
<organism evidence="2 3">
    <name type="scientific">Nyssa sinensis</name>
    <dbReference type="NCBI Taxonomy" id="561372"/>
    <lineage>
        <taxon>Eukaryota</taxon>
        <taxon>Viridiplantae</taxon>
        <taxon>Streptophyta</taxon>
        <taxon>Embryophyta</taxon>
        <taxon>Tracheophyta</taxon>
        <taxon>Spermatophyta</taxon>
        <taxon>Magnoliopsida</taxon>
        <taxon>eudicotyledons</taxon>
        <taxon>Gunneridae</taxon>
        <taxon>Pentapetalae</taxon>
        <taxon>asterids</taxon>
        <taxon>Cornales</taxon>
        <taxon>Nyssaceae</taxon>
        <taxon>Nyssa</taxon>
    </lineage>
</organism>
<proteinExistence type="predicted"/>
<keyword evidence="3" id="KW-1185">Reference proteome</keyword>
<dbReference type="InterPro" id="IPR033031">
    <property type="entry name" value="Scc2/Nipped-B"/>
</dbReference>
<dbReference type="GO" id="GO:0140588">
    <property type="term" value="P:chromatin looping"/>
    <property type="evidence" value="ECO:0007669"/>
    <property type="project" value="InterPro"/>
</dbReference>
<dbReference type="GO" id="GO:0071169">
    <property type="term" value="P:establishment of protein localization to chromatin"/>
    <property type="evidence" value="ECO:0007669"/>
    <property type="project" value="TreeGrafter"/>
</dbReference>
<accession>A0A5J5AJQ2</accession>
<sequence length="455" mass="50871">MSNSGSGAPRGISLSNTIHSEVAPCLPLPSLPVFCGAFDPELRLFDEPSSSRSLNRNDVLNQAGKIADLLGDTDVSYLNLRAEVNPLPYGFVETLNLHNEVLRCNSKAFEYIAPGPIKEQIFTSTVSETKPFEHNIHITSQAQRDFGGTRNYRHEHVLANETFTSRKPKIRKKGNDDLPSSTGPDPTEIQDATIGGFCEVLEDFCGRAEIPSDDRDEEEWLPLPVTDLRMLVNEIMSARAKKVLHLVPVDSFVRVLRVLDHQIHRAEGLSVNECDHSDSDVVPLVYGALESIHAALAVMAHNDMPKQLYKEEIIERILEFTRHQIMDIMLACDPVYRALHKPSENGGFEGEEYDDADADADFGSASKKRRTFRSGKVKKSVVNKVSAAVNNILQKLCTILRFSQGLVLLQLKSVGLISGIFHTYTQHRTYVMDEVLQLLLKLPFSKRIPRTYHLG</sequence>
<dbReference type="GO" id="GO:0003682">
    <property type="term" value="F:chromatin binding"/>
    <property type="evidence" value="ECO:0007669"/>
    <property type="project" value="TreeGrafter"/>
</dbReference>
<gene>
    <name evidence="2" type="ORF">F0562_005137</name>
</gene>
<dbReference type="EMBL" id="CM018043">
    <property type="protein sequence ID" value="KAA8530428.1"/>
    <property type="molecule type" value="Genomic_DNA"/>
</dbReference>
<evidence type="ECO:0000313" key="2">
    <source>
        <dbReference type="EMBL" id="KAA8530428.1"/>
    </source>
</evidence>
<dbReference type="GO" id="GO:0061775">
    <property type="term" value="F:cohesin loader activity"/>
    <property type="evidence" value="ECO:0007669"/>
    <property type="project" value="InterPro"/>
</dbReference>
<dbReference type="GO" id="GO:0034087">
    <property type="term" value="P:establishment of mitotic sister chromatid cohesion"/>
    <property type="evidence" value="ECO:0007669"/>
    <property type="project" value="TreeGrafter"/>
</dbReference>
<dbReference type="AlphaFoldDB" id="A0A5J5AJQ2"/>
<dbReference type="PANTHER" id="PTHR21704:SF18">
    <property type="entry name" value="NIPPED-B-LIKE PROTEIN"/>
    <property type="match status" value="1"/>
</dbReference>
<dbReference type="GO" id="GO:0010468">
    <property type="term" value="P:regulation of gene expression"/>
    <property type="evidence" value="ECO:0007669"/>
    <property type="project" value="InterPro"/>
</dbReference>
<evidence type="ECO:0000313" key="3">
    <source>
        <dbReference type="Proteomes" id="UP000325577"/>
    </source>
</evidence>
<dbReference type="PANTHER" id="PTHR21704">
    <property type="entry name" value="NIPPED-B-LIKE PROTEIN DELANGIN SCC2-RELATED"/>
    <property type="match status" value="1"/>
</dbReference>
<dbReference type="GO" id="GO:0090694">
    <property type="term" value="C:Scc2-Scc4 cohesin loading complex"/>
    <property type="evidence" value="ECO:0007669"/>
    <property type="project" value="TreeGrafter"/>
</dbReference>
<protein>
    <submittedName>
        <fullName evidence="2">Uncharacterized protein</fullName>
    </submittedName>
</protein>
<feature type="region of interest" description="Disordered" evidence="1">
    <location>
        <begin position="163"/>
        <end position="188"/>
    </location>
</feature>
<dbReference type="Proteomes" id="UP000325577">
    <property type="component" value="Linkage Group LG2"/>
</dbReference>
<reference evidence="2 3" key="1">
    <citation type="submission" date="2019-09" db="EMBL/GenBank/DDBJ databases">
        <title>A chromosome-level genome assembly of the Chinese tupelo Nyssa sinensis.</title>
        <authorList>
            <person name="Yang X."/>
            <person name="Kang M."/>
            <person name="Yang Y."/>
            <person name="Xiong H."/>
            <person name="Wang M."/>
            <person name="Zhang Z."/>
            <person name="Wang Z."/>
            <person name="Wu H."/>
            <person name="Ma T."/>
            <person name="Liu J."/>
            <person name="Xi Z."/>
        </authorList>
    </citation>
    <scope>NUCLEOTIDE SEQUENCE [LARGE SCALE GENOMIC DNA]</scope>
    <source>
        <strain evidence="2">J267</strain>
        <tissue evidence="2">Leaf</tissue>
    </source>
</reference>